<feature type="region of interest" description="Disordered" evidence="1">
    <location>
        <begin position="131"/>
        <end position="155"/>
    </location>
</feature>
<reference evidence="2" key="1">
    <citation type="submission" date="2020-10" db="EMBL/GenBank/DDBJ databases">
        <title>De novo genome project of the cellulose decomposer Thermobifida halotolerans type strain.</title>
        <authorList>
            <person name="Nagy I."/>
            <person name="Horvath B."/>
            <person name="Kukolya J."/>
            <person name="Nagy I."/>
            <person name="Orsini M."/>
        </authorList>
    </citation>
    <scope>NUCLEOTIDE SEQUENCE</scope>
    <source>
        <strain evidence="2">DSM 44931</strain>
    </source>
</reference>
<organism evidence="2 3">
    <name type="scientific">Thermobifida halotolerans</name>
    <dbReference type="NCBI Taxonomy" id="483545"/>
    <lineage>
        <taxon>Bacteria</taxon>
        <taxon>Bacillati</taxon>
        <taxon>Actinomycetota</taxon>
        <taxon>Actinomycetes</taxon>
        <taxon>Streptosporangiales</taxon>
        <taxon>Nocardiopsidaceae</taxon>
        <taxon>Thermobifida</taxon>
    </lineage>
</organism>
<sequence>MTATPESRSGDTAAAAQDGVRPGPEEDLYDPEEEELQQNGGPDAKPVFRNVEEFVTYRFLPMYTRPEGGQFRWCKEWWRHPEAVSRFHALWHAWEVLRWEPGTGMAVWYRDHLDYQMSYIMGDTGPFRECTSRRHQDPRPLPADPAPEGWFEDEW</sequence>
<gene>
    <name evidence="2" type="ORF">NI17_017150</name>
</gene>
<proteinExistence type="predicted"/>
<protein>
    <submittedName>
        <fullName evidence="2">DUF4913 domain-containing protein</fullName>
    </submittedName>
</protein>
<accession>A0AA97M323</accession>
<dbReference type="RefSeq" id="WP_068688438.1">
    <property type="nucleotide sequence ID" value="NZ_CP063196.1"/>
</dbReference>
<keyword evidence="3" id="KW-1185">Reference proteome</keyword>
<evidence type="ECO:0000256" key="1">
    <source>
        <dbReference type="SAM" id="MobiDB-lite"/>
    </source>
</evidence>
<dbReference type="AlphaFoldDB" id="A0AA97M323"/>
<name>A0AA97M323_9ACTN</name>
<dbReference type="InterPro" id="IPR032584">
    <property type="entry name" value="DUF4913"/>
</dbReference>
<feature type="region of interest" description="Disordered" evidence="1">
    <location>
        <begin position="1"/>
        <end position="45"/>
    </location>
</feature>
<dbReference type="KEGG" id="thao:NI17_017150"/>
<dbReference type="Proteomes" id="UP000265719">
    <property type="component" value="Chromosome"/>
</dbReference>
<dbReference type="EMBL" id="CP063196">
    <property type="protein sequence ID" value="UOE18536.1"/>
    <property type="molecule type" value="Genomic_DNA"/>
</dbReference>
<dbReference type="Pfam" id="PF16259">
    <property type="entry name" value="DUF4913"/>
    <property type="match status" value="1"/>
</dbReference>
<evidence type="ECO:0000313" key="2">
    <source>
        <dbReference type="EMBL" id="UOE18536.1"/>
    </source>
</evidence>
<evidence type="ECO:0000313" key="3">
    <source>
        <dbReference type="Proteomes" id="UP000265719"/>
    </source>
</evidence>
<feature type="compositionally biased region" description="Acidic residues" evidence="1">
    <location>
        <begin position="25"/>
        <end position="36"/>
    </location>
</feature>